<evidence type="ECO:0000313" key="2">
    <source>
        <dbReference type="Proteomes" id="UP001628124"/>
    </source>
</evidence>
<protein>
    <submittedName>
        <fullName evidence="1">Uncharacterized protein</fullName>
    </submittedName>
</protein>
<gene>
    <name evidence="1" type="ORF">KNCP2_07800</name>
</gene>
<name>A0ABP9TTM6_9RICK</name>
<proteinExistence type="predicted"/>
<reference evidence="1 2" key="1">
    <citation type="journal article" date="2024" name="Microbiol. Immunol.">
        <title>Discovery of a novel spotted fever group Rickettsia, 'Candidatus Rickettsia kedanie,' in unfed larval chigger mites, Leptotrombidium scutellare.</title>
        <authorList>
            <person name="Ogawa M."/>
            <person name="Matsutani M."/>
            <person name="Katayama T."/>
            <person name="Takada N."/>
            <person name="Noda S."/>
            <person name="Takahashi M."/>
            <person name="Kageyama D."/>
            <person name="Hanaoka N."/>
            <person name="Ebihara H."/>
        </authorList>
    </citation>
    <scope>NUCLEOTIDE SEQUENCE [LARGE SCALE GENOMIC DNA]</scope>
    <source>
        <strain evidence="1 2">KNCP2-13</strain>
    </source>
</reference>
<dbReference type="RefSeq" id="WP_412708162.1">
    <property type="nucleotide sequence ID" value="NZ_BAABMM010000031.1"/>
</dbReference>
<dbReference type="EMBL" id="BAABMM010000031">
    <property type="protein sequence ID" value="GAA5252492.1"/>
    <property type="molecule type" value="Genomic_DNA"/>
</dbReference>
<organism evidence="1 2">
    <name type="scientific">Candidatus Rickettsia kedanie</name>
    <dbReference type="NCBI Taxonomy" id="3115352"/>
    <lineage>
        <taxon>Bacteria</taxon>
        <taxon>Pseudomonadati</taxon>
        <taxon>Pseudomonadota</taxon>
        <taxon>Alphaproteobacteria</taxon>
        <taxon>Rickettsiales</taxon>
        <taxon>Rickettsiaceae</taxon>
        <taxon>Rickettsieae</taxon>
        <taxon>Rickettsia</taxon>
        <taxon>spotted fever group</taxon>
    </lineage>
</organism>
<evidence type="ECO:0000313" key="1">
    <source>
        <dbReference type="EMBL" id="GAA5252492.1"/>
    </source>
</evidence>
<accession>A0ABP9TTM6</accession>
<sequence length="58" mass="6522">MYQQQLNISNQYPEECYIDQEAGILKTPCNLYNHSLKIINNTESIKSRAGVTGTDICG</sequence>
<comment type="caution">
    <text evidence="1">The sequence shown here is derived from an EMBL/GenBank/DDBJ whole genome shotgun (WGS) entry which is preliminary data.</text>
</comment>
<keyword evidence="2" id="KW-1185">Reference proteome</keyword>
<dbReference type="Proteomes" id="UP001628124">
    <property type="component" value="Unassembled WGS sequence"/>
</dbReference>